<gene>
    <name evidence="1" type="ORF">MML48_2g00015429</name>
</gene>
<evidence type="ECO:0000313" key="2">
    <source>
        <dbReference type="Proteomes" id="UP001056778"/>
    </source>
</evidence>
<name>A0ACB9TLT3_HOLOL</name>
<evidence type="ECO:0000313" key="1">
    <source>
        <dbReference type="EMBL" id="KAI4467742.1"/>
    </source>
</evidence>
<reference evidence="1" key="1">
    <citation type="submission" date="2022-04" db="EMBL/GenBank/DDBJ databases">
        <title>Chromosome-scale genome assembly of Holotrichia oblita Faldermann.</title>
        <authorList>
            <person name="Rongchong L."/>
        </authorList>
    </citation>
    <scope>NUCLEOTIDE SEQUENCE</scope>
    <source>
        <strain evidence="1">81SQS9</strain>
    </source>
</reference>
<sequence length="394" mass="44693">MLDKMKLTVLCVIKQKKWNRNAILCLISLYKDNYDKLKSATIKNEKVYKIISYDMMKNGFMFTSQQCKDKLKYLKLMYYKKKDNMKCTSSGAAEITFEYYEELDEILGKKPNVTPLAIASSSRPAVVSSPQAEEHSTSDTPKRNKRESSAERRHQERIQRQDRALECQASGNWGRIPRVTPVLDYCGPPLHTRSAGELLNIATLPTNKRTPKNSTEESPTGAFKTPTAQHVRSPITIDLTTFNIVQPGGSTDDTTSAPDMSSSKEVICKRRCREEEQLQKCIDVIKTMKAAIGRQKNVSMDVKNGLKELEEALDMISDCRRRWKKAELQAREHVQKAPASTTETQATSATVNDNVEKKKPHPSENVWMKDRAARRKQAQEEKKAAAKASDSKRQ</sequence>
<keyword evidence="2" id="KW-1185">Reference proteome</keyword>
<organism evidence="1 2">
    <name type="scientific">Holotrichia oblita</name>
    <name type="common">Chafer beetle</name>
    <dbReference type="NCBI Taxonomy" id="644536"/>
    <lineage>
        <taxon>Eukaryota</taxon>
        <taxon>Metazoa</taxon>
        <taxon>Ecdysozoa</taxon>
        <taxon>Arthropoda</taxon>
        <taxon>Hexapoda</taxon>
        <taxon>Insecta</taxon>
        <taxon>Pterygota</taxon>
        <taxon>Neoptera</taxon>
        <taxon>Endopterygota</taxon>
        <taxon>Coleoptera</taxon>
        <taxon>Polyphaga</taxon>
        <taxon>Scarabaeiformia</taxon>
        <taxon>Scarabaeidae</taxon>
        <taxon>Melolonthinae</taxon>
        <taxon>Holotrichia</taxon>
    </lineage>
</organism>
<comment type="caution">
    <text evidence="1">The sequence shown here is derived from an EMBL/GenBank/DDBJ whole genome shotgun (WGS) entry which is preliminary data.</text>
</comment>
<proteinExistence type="predicted"/>
<protein>
    <submittedName>
        <fullName evidence="1">Multifunctional protein ade2</fullName>
    </submittedName>
</protein>
<dbReference type="Proteomes" id="UP001056778">
    <property type="component" value="Chromosome 2"/>
</dbReference>
<accession>A0ACB9TLT3</accession>
<dbReference type="EMBL" id="CM043016">
    <property type="protein sequence ID" value="KAI4467742.1"/>
    <property type="molecule type" value="Genomic_DNA"/>
</dbReference>